<dbReference type="Gene3D" id="3.40.50.720">
    <property type="entry name" value="NAD(P)-binding Rossmann-like Domain"/>
    <property type="match status" value="3"/>
</dbReference>
<dbReference type="InterPro" id="IPR004379">
    <property type="entry name" value="UDP-GALP_mutase"/>
</dbReference>
<dbReference type="SUPFAM" id="SSF53756">
    <property type="entry name" value="UDP-Glycosyltransferase/glycogen phosphorylase"/>
    <property type="match status" value="1"/>
</dbReference>
<evidence type="ECO:0000259" key="7">
    <source>
        <dbReference type="Pfam" id="PF03275"/>
    </source>
</evidence>
<reference evidence="9" key="1">
    <citation type="submission" date="2016-10" db="EMBL/GenBank/DDBJ databases">
        <authorList>
            <person name="Varghese N."/>
            <person name="Submissions S."/>
        </authorList>
    </citation>
    <scope>NUCLEOTIDE SEQUENCE [LARGE SCALE GENOMIC DNA]</scope>
    <source>
        <strain evidence="9">DSM 29303</strain>
    </source>
</reference>
<dbReference type="STRING" id="1545044.SAMN05444276_101746"/>
<evidence type="ECO:0000256" key="4">
    <source>
        <dbReference type="ARBA" id="ARBA00022827"/>
    </source>
</evidence>
<evidence type="ECO:0000256" key="3">
    <source>
        <dbReference type="ARBA" id="ARBA00022630"/>
    </source>
</evidence>
<dbReference type="SUPFAM" id="SSF54373">
    <property type="entry name" value="FAD-linked reductases, C-terminal domain"/>
    <property type="match status" value="1"/>
</dbReference>
<evidence type="ECO:0000256" key="6">
    <source>
        <dbReference type="SAM" id="MobiDB-lite"/>
    </source>
</evidence>
<dbReference type="GO" id="GO:0005829">
    <property type="term" value="C:cytosol"/>
    <property type="evidence" value="ECO:0007669"/>
    <property type="project" value="TreeGrafter"/>
</dbReference>
<evidence type="ECO:0000313" key="8">
    <source>
        <dbReference type="EMBL" id="SDW35421.1"/>
    </source>
</evidence>
<feature type="compositionally biased region" description="Basic and acidic residues" evidence="6">
    <location>
        <begin position="1"/>
        <end position="14"/>
    </location>
</feature>
<keyword evidence="4" id="KW-0274">FAD</keyword>
<protein>
    <submittedName>
        <fullName evidence="8">UDP-galactopyranose mutase</fullName>
    </submittedName>
</protein>
<keyword evidence="3" id="KW-0285">Flavoprotein</keyword>
<evidence type="ECO:0000256" key="5">
    <source>
        <dbReference type="ARBA" id="ARBA00023235"/>
    </source>
</evidence>
<dbReference type="EMBL" id="FNNA01000001">
    <property type="protein sequence ID" value="SDW35421.1"/>
    <property type="molecule type" value="Genomic_DNA"/>
</dbReference>
<comment type="similarity">
    <text evidence="2">Belongs to the UDP-galactopyranose/dTDP-fucopyranose mutase family.</text>
</comment>
<evidence type="ECO:0000256" key="2">
    <source>
        <dbReference type="ARBA" id="ARBA00009321"/>
    </source>
</evidence>
<evidence type="ECO:0000313" key="9">
    <source>
        <dbReference type="Proteomes" id="UP000182944"/>
    </source>
</evidence>
<keyword evidence="9" id="KW-1185">Reference proteome</keyword>
<keyword evidence="5" id="KW-0413">Isomerase</keyword>
<evidence type="ECO:0000256" key="1">
    <source>
        <dbReference type="ARBA" id="ARBA00001974"/>
    </source>
</evidence>
<sequence>MNDARPLEERETLDTARPVALASDPARNGGEPPIICFSHLRWDFVHQRPQHLIGRFAAHRRVLFWEEAIPTSHHLPYLEFHAFEGTTVQSIRPRVPDRWTPAEQEKALSRLLDQMLGLTGIRRPVLWFYTPMLWPVAAHVEAAAVVYDCMDELSAFRFAPPELVARETALLAAADVVFTGGWSIWEAKRTRHDNIHAFPSSVDTAHFARARGPLAEPADQARLPRPRLGYYGVIDERLDLGLIAGLAAARPAWQIVMVGPVAKIAPEDLPKAPNLHWLGQKSYDELPAYLSGWDVALMPFALNEATRFISPTKTPEYLAAGRPVVSTPVRDVERHYGTLDAVHIAGPGPDFLAACDAAMAQAQGGETGWRDQADAALASLSWDTTFAGMAAHLDRAVRRRAAPCPPADRFPAPGLRRGARKYDVTICGAGFAGAVLAERLAEASGQRVLVVDKRDHIAGNAYDHRDAAGILVHRYGPHIFHTNSDEVVAYLSRFTAWHPYEHRVLAQVGDARVPMPINRTTLNALYGAGLRTDADAKAFLAALAEPVADIRTSRDVVVSAVGTALYETFFQGYTRKQWGLDPSQLDRSVTARVPTRTSDDDRYFTDSFQAMPRDGYTRMFERMLDHPRIDLALGQDFHELPAADRGPLTVYTGPIDAFFGHRFGHLPYRSLSFRHETHDRRRFQEVGVVNYPAEDVPWTRITEYKHLTGQVHPKTSITYEIPSDTGDPYYPIPRPENQALFKRYEALADAEPGVIFAGRLGSYRYYNMDQVVGQALAIHRRLAPRLAAAVPHAQAAAGG</sequence>
<feature type="domain" description="UDP-galactopyranose mutase C-terminal" evidence="7">
    <location>
        <begin position="569"/>
        <end position="765"/>
    </location>
</feature>
<comment type="cofactor">
    <cofactor evidence="1">
        <name>FAD</name>
        <dbReference type="ChEBI" id="CHEBI:57692"/>
    </cofactor>
</comment>
<dbReference type="PANTHER" id="PTHR21197">
    <property type="entry name" value="UDP-GALACTOPYRANOSE MUTASE"/>
    <property type="match status" value="1"/>
</dbReference>
<gene>
    <name evidence="8" type="ORF">SAMN05444276_101746</name>
</gene>
<dbReference type="AlphaFoldDB" id="A0A1H2SUT8"/>
<accession>A0A1H2SUT8</accession>
<name>A0A1H2SUT8_9RHOB</name>
<dbReference type="InterPro" id="IPR015899">
    <property type="entry name" value="UDP-GalPyranose_mutase_C"/>
</dbReference>
<dbReference type="PANTHER" id="PTHR21197:SF0">
    <property type="entry name" value="UDP-GALACTOPYRANOSE MUTASE"/>
    <property type="match status" value="1"/>
</dbReference>
<dbReference type="Pfam" id="PF03275">
    <property type="entry name" value="GLF"/>
    <property type="match status" value="1"/>
</dbReference>
<dbReference type="RefSeq" id="WP_081969155.1">
    <property type="nucleotide sequence ID" value="NZ_FNNA01000001.1"/>
</dbReference>
<organism evidence="8 9">
    <name type="scientific">Paracoccus sanguinis</name>
    <dbReference type="NCBI Taxonomy" id="1545044"/>
    <lineage>
        <taxon>Bacteria</taxon>
        <taxon>Pseudomonadati</taxon>
        <taxon>Pseudomonadota</taxon>
        <taxon>Alphaproteobacteria</taxon>
        <taxon>Rhodobacterales</taxon>
        <taxon>Paracoccaceae</taxon>
        <taxon>Paracoccus</taxon>
    </lineage>
</organism>
<dbReference type="NCBIfam" id="TIGR00031">
    <property type="entry name" value="UDP-GALP_mutase"/>
    <property type="match status" value="1"/>
</dbReference>
<dbReference type="GO" id="GO:0050660">
    <property type="term" value="F:flavin adenine dinucleotide binding"/>
    <property type="evidence" value="ECO:0007669"/>
    <property type="project" value="TreeGrafter"/>
</dbReference>
<dbReference type="Pfam" id="PF13692">
    <property type="entry name" value="Glyco_trans_1_4"/>
    <property type="match status" value="1"/>
</dbReference>
<dbReference type="Pfam" id="PF13450">
    <property type="entry name" value="NAD_binding_8"/>
    <property type="match status" value="1"/>
</dbReference>
<feature type="region of interest" description="Disordered" evidence="6">
    <location>
        <begin position="1"/>
        <end position="26"/>
    </location>
</feature>
<dbReference type="GO" id="GO:0008767">
    <property type="term" value="F:UDP-galactopyranose mutase activity"/>
    <property type="evidence" value="ECO:0007669"/>
    <property type="project" value="InterPro"/>
</dbReference>
<dbReference type="OrthoDB" id="9769600at2"/>
<proteinExistence type="inferred from homology"/>
<dbReference type="Gene3D" id="3.40.50.2000">
    <property type="entry name" value="Glycogen Phosphorylase B"/>
    <property type="match status" value="1"/>
</dbReference>
<dbReference type="SUPFAM" id="SSF51971">
    <property type="entry name" value="Nucleotide-binding domain"/>
    <property type="match status" value="1"/>
</dbReference>
<dbReference type="Proteomes" id="UP000182944">
    <property type="component" value="Unassembled WGS sequence"/>
</dbReference>